<keyword evidence="3" id="KW-1185">Reference proteome</keyword>
<protein>
    <submittedName>
        <fullName evidence="2">Uncharacterized protein</fullName>
    </submittedName>
</protein>
<reference evidence="2 3" key="1">
    <citation type="submission" date="2023-03" db="EMBL/GenBank/DDBJ databases">
        <title>High-quality genome of Scylla paramamosain provides insights in environmental adaptation.</title>
        <authorList>
            <person name="Zhang L."/>
        </authorList>
    </citation>
    <scope>NUCLEOTIDE SEQUENCE [LARGE SCALE GENOMIC DNA]</scope>
    <source>
        <strain evidence="2">LZ_2023a</strain>
        <tissue evidence="2">Muscle</tissue>
    </source>
</reference>
<feature type="region of interest" description="Disordered" evidence="1">
    <location>
        <begin position="169"/>
        <end position="252"/>
    </location>
</feature>
<feature type="compositionally biased region" description="Basic residues" evidence="1">
    <location>
        <begin position="180"/>
        <end position="195"/>
    </location>
</feature>
<evidence type="ECO:0000313" key="3">
    <source>
        <dbReference type="Proteomes" id="UP001487740"/>
    </source>
</evidence>
<evidence type="ECO:0000256" key="1">
    <source>
        <dbReference type="SAM" id="MobiDB-lite"/>
    </source>
</evidence>
<gene>
    <name evidence="2" type="ORF">O3P69_009029</name>
</gene>
<comment type="caution">
    <text evidence="2">The sequence shown here is derived from an EMBL/GenBank/DDBJ whole genome shotgun (WGS) entry which is preliminary data.</text>
</comment>
<dbReference type="EMBL" id="JARAKH010000027">
    <property type="protein sequence ID" value="KAK8389751.1"/>
    <property type="molecule type" value="Genomic_DNA"/>
</dbReference>
<sequence length="252" mass="27739">MMLQLLPGKQSRCCDTAALARCSRSLVLVFTAKRHHNTTRNTRHVEGMCPLSKIPRGISFFPFRDEQAPAAAAAATTASEPRAATPGSIRHQEEERRKGGLFSSTLQEEEEGKEGMCFPPHYRRRSEERKSCRKCCPSHFSPDDSSIHAFTQAVLAASRAPLFRVCQESRSSSVHSDRHLSRRRTSCSWHGRRGARPTPGFLMPTPAPNTAASHSPGARLSQARPHAPASCVQRPRSRSCNSKPASAGWQTG</sequence>
<dbReference type="AlphaFoldDB" id="A0AAW0TSU4"/>
<feature type="region of interest" description="Disordered" evidence="1">
    <location>
        <begin position="71"/>
        <end position="115"/>
    </location>
</feature>
<evidence type="ECO:0000313" key="2">
    <source>
        <dbReference type="EMBL" id="KAK8389751.1"/>
    </source>
</evidence>
<feature type="compositionally biased region" description="Polar residues" evidence="1">
    <location>
        <begin position="238"/>
        <end position="252"/>
    </location>
</feature>
<accession>A0AAW0TSU4</accession>
<feature type="compositionally biased region" description="Low complexity" evidence="1">
    <location>
        <begin position="71"/>
        <end position="86"/>
    </location>
</feature>
<dbReference type="Proteomes" id="UP001487740">
    <property type="component" value="Unassembled WGS sequence"/>
</dbReference>
<name>A0AAW0TSU4_SCYPA</name>
<proteinExistence type="predicted"/>
<organism evidence="2 3">
    <name type="scientific">Scylla paramamosain</name>
    <name type="common">Mud crab</name>
    <dbReference type="NCBI Taxonomy" id="85552"/>
    <lineage>
        <taxon>Eukaryota</taxon>
        <taxon>Metazoa</taxon>
        <taxon>Ecdysozoa</taxon>
        <taxon>Arthropoda</taxon>
        <taxon>Crustacea</taxon>
        <taxon>Multicrustacea</taxon>
        <taxon>Malacostraca</taxon>
        <taxon>Eumalacostraca</taxon>
        <taxon>Eucarida</taxon>
        <taxon>Decapoda</taxon>
        <taxon>Pleocyemata</taxon>
        <taxon>Brachyura</taxon>
        <taxon>Eubrachyura</taxon>
        <taxon>Portunoidea</taxon>
        <taxon>Portunidae</taxon>
        <taxon>Portuninae</taxon>
        <taxon>Scylla</taxon>
    </lineage>
</organism>